<dbReference type="Pfam" id="PF02690">
    <property type="entry name" value="Na_Pi_cotrans"/>
    <property type="match status" value="2"/>
</dbReference>
<evidence type="ECO:0000256" key="4">
    <source>
        <dbReference type="ARBA" id="ARBA00022989"/>
    </source>
</evidence>
<keyword evidence="2" id="KW-1003">Cell membrane</keyword>
<dbReference type="GO" id="GO:0005436">
    <property type="term" value="F:sodium:phosphate symporter activity"/>
    <property type="evidence" value="ECO:0007669"/>
    <property type="project" value="InterPro"/>
</dbReference>
<feature type="transmembrane region" description="Helical" evidence="6">
    <location>
        <begin position="245"/>
        <end position="264"/>
    </location>
</feature>
<proteinExistence type="predicted"/>
<feature type="transmembrane region" description="Helical" evidence="6">
    <location>
        <begin position="178"/>
        <end position="203"/>
    </location>
</feature>
<dbReference type="RefSeq" id="WP_106135370.1">
    <property type="nucleotide sequence ID" value="NZ_PVTR01000016.1"/>
</dbReference>
<sequence>MEEEIFDFWKFLAGIGVFLWGMHQLETSIKELGGKSFRNLLQKSTNTALKGILVGALITAVLQSSSLVTLMVLAFLGAGVISLKNSIGVILGANLGTTITAWIVATLGFKLSVAGFAMPFLGLGSLLYIFSSSRPFLKNLGAFAVGFGLLFLGLDFMKTAIEAVADQIDLSTFQAYGLWVYLLIGIVVTALIQSSSAMVVIILSSINAGVIGLIEGAVLIIGANIGTTITVAIGSLGGSADKKRLALAHTLFNVITGLLIFIFIEPLVDYTMHLFDIQDPLMELVLLNTLINLIGIVLFFPFIPRLEKWLQHRFKSSEPIGFSKFIKNVSPKVPEVAIAALEKDMQYAFERTISFLTSVWKESDEEKKQISVWRRILQQPKDLMEQYKQIKALEDELTSYHIDLQEENLSIEDAERLTSLMLTLRTLVYASKDLKDVMHNIKEMEDKEDNLTKKYYHHLKQYTFEYLKEIKTYLQAESIEGAQPDWIAKNARKYDYWIVNLYQEYKNHTQEFPISTMTNVLKQVISSLDNLGSASIHFKTKTRIVIDKE</sequence>
<evidence type="ECO:0000256" key="6">
    <source>
        <dbReference type="SAM" id="Phobius"/>
    </source>
</evidence>
<dbReference type="NCBIfam" id="NF037997">
    <property type="entry name" value="Na_Pi_symport"/>
    <property type="match status" value="1"/>
</dbReference>
<dbReference type="PANTHER" id="PTHR10010">
    <property type="entry name" value="SOLUTE CARRIER FAMILY 34 SODIUM PHOSPHATE , MEMBER 2-RELATED"/>
    <property type="match status" value="1"/>
</dbReference>
<comment type="caution">
    <text evidence="7">The sequence shown here is derived from an EMBL/GenBank/DDBJ whole genome shotgun (WGS) entry which is preliminary data.</text>
</comment>
<evidence type="ECO:0000313" key="7">
    <source>
        <dbReference type="EMBL" id="PRY84902.1"/>
    </source>
</evidence>
<organism evidence="7 8">
    <name type="scientific">Mongoliibacter ruber</name>
    <dbReference type="NCBI Taxonomy" id="1750599"/>
    <lineage>
        <taxon>Bacteria</taxon>
        <taxon>Pseudomonadati</taxon>
        <taxon>Bacteroidota</taxon>
        <taxon>Cytophagia</taxon>
        <taxon>Cytophagales</taxon>
        <taxon>Cyclobacteriaceae</taxon>
        <taxon>Mongoliibacter</taxon>
    </lineage>
</organism>
<keyword evidence="4 6" id="KW-1133">Transmembrane helix</keyword>
<evidence type="ECO:0000256" key="2">
    <source>
        <dbReference type="ARBA" id="ARBA00022475"/>
    </source>
</evidence>
<comment type="subcellular location">
    <subcellularLocation>
        <location evidence="1">Cell membrane</location>
        <topology evidence="1">Multi-pass membrane protein</topology>
    </subcellularLocation>
</comment>
<feature type="transmembrane region" description="Helical" evidence="6">
    <location>
        <begin position="136"/>
        <end position="157"/>
    </location>
</feature>
<reference evidence="7 8" key="1">
    <citation type="submission" date="2018-03" db="EMBL/GenBank/DDBJ databases">
        <title>Genomic Encyclopedia of Archaeal and Bacterial Type Strains, Phase II (KMG-II): from individual species to whole genera.</title>
        <authorList>
            <person name="Goeker M."/>
        </authorList>
    </citation>
    <scope>NUCLEOTIDE SEQUENCE [LARGE SCALE GENOMIC DNA]</scope>
    <source>
        <strain evidence="7 8">DSM 27929</strain>
    </source>
</reference>
<gene>
    <name evidence="7" type="ORF">CLW00_11661</name>
</gene>
<name>A0A2T0WDX9_9BACT</name>
<evidence type="ECO:0000313" key="8">
    <source>
        <dbReference type="Proteomes" id="UP000238157"/>
    </source>
</evidence>
<keyword evidence="5 6" id="KW-0472">Membrane</keyword>
<feature type="transmembrane region" description="Helical" evidence="6">
    <location>
        <begin position="87"/>
        <end position="104"/>
    </location>
</feature>
<evidence type="ECO:0000256" key="3">
    <source>
        <dbReference type="ARBA" id="ARBA00022692"/>
    </source>
</evidence>
<protein>
    <submittedName>
        <fullName evidence="7">Phosphate:Na+ symporter</fullName>
    </submittedName>
</protein>
<dbReference type="EMBL" id="PVTR01000016">
    <property type="protein sequence ID" value="PRY84902.1"/>
    <property type="molecule type" value="Genomic_DNA"/>
</dbReference>
<dbReference type="GO" id="GO:0044341">
    <property type="term" value="P:sodium-dependent phosphate transport"/>
    <property type="evidence" value="ECO:0007669"/>
    <property type="project" value="InterPro"/>
</dbReference>
<feature type="transmembrane region" description="Helical" evidence="6">
    <location>
        <begin position="284"/>
        <end position="303"/>
    </location>
</feature>
<accession>A0A2T0WDX9</accession>
<dbReference type="OrthoDB" id="9763003at2"/>
<evidence type="ECO:0000256" key="1">
    <source>
        <dbReference type="ARBA" id="ARBA00004651"/>
    </source>
</evidence>
<dbReference type="InterPro" id="IPR003841">
    <property type="entry name" value="Na/Pi_transpt"/>
</dbReference>
<keyword evidence="3 6" id="KW-0812">Transmembrane</keyword>
<dbReference type="PANTHER" id="PTHR10010:SF46">
    <property type="entry name" value="SODIUM-DEPENDENT PHOSPHATE TRANSPORT PROTEIN 2B"/>
    <property type="match status" value="1"/>
</dbReference>
<keyword evidence="8" id="KW-1185">Reference proteome</keyword>
<feature type="transmembrane region" description="Helical" evidence="6">
    <location>
        <begin position="52"/>
        <end position="81"/>
    </location>
</feature>
<evidence type="ECO:0000256" key="5">
    <source>
        <dbReference type="ARBA" id="ARBA00023136"/>
    </source>
</evidence>
<dbReference type="Proteomes" id="UP000238157">
    <property type="component" value="Unassembled WGS sequence"/>
</dbReference>
<feature type="transmembrane region" description="Helical" evidence="6">
    <location>
        <begin position="209"/>
        <end position="233"/>
    </location>
</feature>
<dbReference type="AlphaFoldDB" id="A0A2T0WDX9"/>
<dbReference type="GO" id="GO:0005886">
    <property type="term" value="C:plasma membrane"/>
    <property type="evidence" value="ECO:0007669"/>
    <property type="project" value="UniProtKB-SubCell"/>
</dbReference>
<feature type="transmembrane region" description="Helical" evidence="6">
    <location>
        <begin position="111"/>
        <end position="130"/>
    </location>
</feature>